<evidence type="ECO:0000313" key="1">
    <source>
        <dbReference type="EMBL" id="RIJ45978.1"/>
    </source>
</evidence>
<proteinExistence type="predicted"/>
<evidence type="ECO:0008006" key="3">
    <source>
        <dbReference type="Google" id="ProtNLM"/>
    </source>
</evidence>
<sequence>MKYLIVLASFTVTLSFSSCNNTAKRSEEVASYTYEEEKVEMNNQLKAAIPAWVKEGTICYGLVVQIDQEKNPVKGRPVKSKVVQIGKDAVKMKALETVSLVEFESCSKMGISKGEIWDEKEGDLYLSKEEAIEALKKMKIYKLAEGTTAN</sequence>
<keyword evidence="2" id="KW-1185">Reference proteome</keyword>
<dbReference type="AlphaFoldDB" id="A0A399SRI8"/>
<dbReference type="RefSeq" id="WP_119439940.1">
    <property type="nucleotide sequence ID" value="NZ_QWGR01000018.1"/>
</dbReference>
<gene>
    <name evidence="1" type="ORF">D1614_20890</name>
</gene>
<reference evidence="1 2" key="1">
    <citation type="submission" date="2018-08" db="EMBL/GenBank/DDBJ databases">
        <title>Pallidiluteibacterium maritimus gen. nov., sp. nov., isolated from coastal sediment.</title>
        <authorList>
            <person name="Zhou L.Y."/>
        </authorList>
    </citation>
    <scope>NUCLEOTIDE SEQUENCE [LARGE SCALE GENOMIC DNA]</scope>
    <source>
        <strain evidence="1 2">XSD2</strain>
    </source>
</reference>
<dbReference type="Proteomes" id="UP000265926">
    <property type="component" value="Unassembled WGS sequence"/>
</dbReference>
<protein>
    <recommendedName>
        <fullName evidence="3">Lipoprotein</fullName>
    </recommendedName>
</protein>
<dbReference type="PROSITE" id="PS51257">
    <property type="entry name" value="PROKAR_LIPOPROTEIN"/>
    <property type="match status" value="1"/>
</dbReference>
<evidence type="ECO:0000313" key="2">
    <source>
        <dbReference type="Proteomes" id="UP000265926"/>
    </source>
</evidence>
<accession>A0A399SRI8</accession>
<organism evidence="1 2">
    <name type="scientific">Maribellus luteus</name>
    <dbReference type="NCBI Taxonomy" id="2305463"/>
    <lineage>
        <taxon>Bacteria</taxon>
        <taxon>Pseudomonadati</taxon>
        <taxon>Bacteroidota</taxon>
        <taxon>Bacteroidia</taxon>
        <taxon>Marinilabiliales</taxon>
        <taxon>Prolixibacteraceae</taxon>
        <taxon>Maribellus</taxon>
    </lineage>
</organism>
<comment type="caution">
    <text evidence="1">The sequence shown here is derived from an EMBL/GenBank/DDBJ whole genome shotgun (WGS) entry which is preliminary data.</text>
</comment>
<dbReference type="OrthoDB" id="839085at2"/>
<dbReference type="EMBL" id="QWGR01000018">
    <property type="protein sequence ID" value="RIJ45978.1"/>
    <property type="molecule type" value="Genomic_DNA"/>
</dbReference>
<name>A0A399SRI8_9BACT</name>